<organism evidence="2 3">
    <name type="scientific">Loxostege sticticalis</name>
    <name type="common">Beet webworm moth</name>
    <dbReference type="NCBI Taxonomy" id="481309"/>
    <lineage>
        <taxon>Eukaryota</taxon>
        <taxon>Metazoa</taxon>
        <taxon>Ecdysozoa</taxon>
        <taxon>Arthropoda</taxon>
        <taxon>Hexapoda</taxon>
        <taxon>Insecta</taxon>
        <taxon>Pterygota</taxon>
        <taxon>Neoptera</taxon>
        <taxon>Endopterygota</taxon>
        <taxon>Lepidoptera</taxon>
        <taxon>Glossata</taxon>
        <taxon>Ditrysia</taxon>
        <taxon>Pyraloidea</taxon>
        <taxon>Crambidae</taxon>
        <taxon>Pyraustinae</taxon>
        <taxon>Loxostege</taxon>
    </lineage>
</organism>
<dbReference type="PANTHER" id="PTHR13136">
    <property type="entry name" value="TESTIS DEVELOPMENT PROTEIN PRTD"/>
    <property type="match status" value="1"/>
</dbReference>
<protein>
    <submittedName>
        <fullName evidence="2">Uncharacterized protein</fullName>
    </submittedName>
</protein>
<sequence>MVMATGGSCRRQSAASSPHEAVEGRRSADGGEALALHDRLVAYVHALDNPQDGKSDVWVEHSYALCGRGACGAGGGPVRVLLGARPDAPDADDVDVEAAPPPPPEPPADEPPDSGAEDDADEGEDDEWEARLASLAPHADHARLAAAAVDCLRRVRLAKLAGGRFAERCAVSEQARRLRLALAPLWAGPAGAAPRPAAWLHAALFAVAPPAARRTYERLVCELRRMVPRLVERLTGARPPQQPLATTVDRPPESEVDPEIGPWLVWVGGGRWARRLGALLHTRVLPLAGATQPPEAWCASVAGSVRAAFADILAEAGSRGVVVGGRGGGAALAGALASGGAVRGALLLAPALLTAEGPREGSGRLTRGPALIVAGSRAATSWRGALCEALAPRQRLLLVSGADDSLRLPAALRRRRRLTQDAIDAAIARLLLVSGADDSLRLPAALRRRRRLTQDAIDAAIARLLLVSGADDSLRLPAALRRRRRLTQDAIDAAIARLLLVSGADDSLRLPAALRRRRRLTQDAIDAAIARLLLVSGADDSLRLPAALRRRRRLTQDAIDAAIARLLLVSGADDSLRLPAALRRRRRLTQDAIDAAIARLLLVSGADDSLRLPAALRRRRRLTQDAIDAAIARLLLVSGADDSLRLPAALRRRRRLTQDAIDAAIAEECVRWIHEICEETDDEPEDDPQLAKQAGASCGTESSEEEYAHLPAARSPPAPPAPAAPAAPGPAPAPLAPVPPLAPLAAHSTTAHAPGNDSRSIEIVEGRVVTRVSGSTPLALMPPRRAEPLAERRAELRPERRSERRGERRAEPPVPLAAADIMQLPIVFADDERTIVPHSEAGAAAGGRAVTVTSGARRGAAARGGRGALRYTRVIVAKRAAPAARPPLLVRRGLRLVPRKQSDV</sequence>
<proteinExistence type="predicted"/>
<evidence type="ECO:0000313" key="2">
    <source>
        <dbReference type="EMBL" id="KAL0829491.1"/>
    </source>
</evidence>
<feature type="region of interest" description="Disordered" evidence="1">
    <location>
        <begin position="82"/>
        <end position="127"/>
    </location>
</feature>
<feature type="region of interest" description="Disordered" evidence="1">
    <location>
        <begin position="680"/>
        <end position="759"/>
    </location>
</feature>
<gene>
    <name evidence="2" type="ORF">ABMA28_004251</name>
</gene>
<feature type="compositionally biased region" description="Pro residues" evidence="1">
    <location>
        <begin position="714"/>
        <end position="742"/>
    </location>
</feature>
<feature type="region of interest" description="Disordered" evidence="1">
    <location>
        <begin position="1"/>
        <end position="28"/>
    </location>
</feature>
<comment type="caution">
    <text evidence="2">The sequence shown here is derived from an EMBL/GenBank/DDBJ whole genome shotgun (WGS) entry which is preliminary data.</text>
</comment>
<dbReference type="PANTHER" id="PTHR13136:SF11">
    <property type="entry name" value="TESTIS-EXPRESSED PROTEIN 30"/>
    <property type="match status" value="1"/>
</dbReference>
<reference evidence="2 3" key="1">
    <citation type="submission" date="2024-06" db="EMBL/GenBank/DDBJ databases">
        <title>A chromosome-level genome assembly of beet webworm, Loxostege sticticalis.</title>
        <authorList>
            <person name="Zhang Y."/>
        </authorList>
    </citation>
    <scope>NUCLEOTIDE SEQUENCE [LARGE SCALE GENOMIC DNA]</scope>
    <source>
        <strain evidence="2">AQ028</strain>
        <tissue evidence="2">Male pupae</tissue>
    </source>
</reference>
<dbReference type="AlphaFoldDB" id="A0ABD0SUR4"/>
<feature type="region of interest" description="Disordered" evidence="1">
    <location>
        <begin position="774"/>
        <end position="812"/>
    </location>
</feature>
<dbReference type="Proteomes" id="UP001549921">
    <property type="component" value="Unassembled WGS sequence"/>
</dbReference>
<evidence type="ECO:0000313" key="3">
    <source>
        <dbReference type="Proteomes" id="UP001549921"/>
    </source>
</evidence>
<feature type="compositionally biased region" description="Acidic residues" evidence="1">
    <location>
        <begin position="107"/>
        <end position="127"/>
    </location>
</feature>
<name>A0ABD0SUR4_LOXSC</name>
<evidence type="ECO:0000256" key="1">
    <source>
        <dbReference type="SAM" id="MobiDB-lite"/>
    </source>
</evidence>
<dbReference type="EMBL" id="JBEDNZ010000015">
    <property type="protein sequence ID" value="KAL0829491.1"/>
    <property type="molecule type" value="Genomic_DNA"/>
</dbReference>
<dbReference type="InterPro" id="IPR026555">
    <property type="entry name" value="NSL3/Tex30"/>
</dbReference>
<accession>A0ABD0SUR4</accession>
<feature type="compositionally biased region" description="Basic and acidic residues" evidence="1">
    <location>
        <begin position="784"/>
        <end position="811"/>
    </location>
</feature>